<proteinExistence type="inferred from homology"/>
<dbReference type="GO" id="GO:0006457">
    <property type="term" value="P:protein folding"/>
    <property type="evidence" value="ECO:0007669"/>
    <property type="project" value="InterPro"/>
</dbReference>
<sequence length="361" mass="38513">MSKKSRLLIVIGLLVLLVGSATAAAIFFGGKNATTGEMYKMSNSTNIAAIQDDGVFAIMETSKGTIVLELYYDKTPLTVCNFVGLAEGTLDAASGKPFYNGLTFHRVIKDFMIQGGDPAGTGSGNPGYRFPDEIVPSLKHDAPGTLSMANAGPGTNGSQFFITHVPTPWLDGKHTVFGKVREGQDVVNLIAGGDKIVSVKILRNGEAAKAFSATQADFNAYLEGTASREKAMLEQSRKSVVDAIMKKWPAAKQSASGVYYHITKEGSGAGVQVGQTLKMKYKGYLLDGTVFDDSDMHAPLEFQVGRGQLIPGFDSQALEMKKNEKRTIVIPPELAYGARGAGGVIPGNSFIAFDLELLEIK</sequence>
<name>A0AAE3EJ21_9SPIR</name>
<dbReference type="AlphaFoldDB" id="A0AAE3EJ21"/>
<keyword evidence="5 6" id="KW-0413">Isomerase</keyword>
<comment type="catalytic activity">
    <reaction evidence="1 6">
        <text>[protein]-peptidylproline (omega=180) = [protein]-peptidylproline (omega=0)</text>
        <dbReference type="Rhea" id="RHEA:16237"/>
        <dbReference type="Rhea" id="RHEA-COMP:10747"/>
        <dbReference type="Rhea" id="RHEA-COMP:10748"/>
        <dbReference type="ChEBI" id="CHEBI:83833"/>
        <dbReference type="ChEBI" id="CHEBI:83834"/>
        <dbReference type="EC" id="5.2.1.8"/>
    </reaction>
</comment>
<dbReference type="PANTHER" id="PTHR45625">
    <property type="entry name" value="PEPTIDYL-PROLYL CIS-TRANS ISOMERASE-RELATED"/>
    <property type="match status" value="1"/>
</dbReference>
<dbReference type="PROSITE" id="PS50059">
    <property type="entry name" value="FKBP_PPIASE"/>
    <property type="match status" value="1"/>
</dbReference>
<reference evidence="10" key="1">
    <citation type="submission" date="2021-08" db="EMBL/GenBank/DDBJ databases">
        <title>Comparative analyses of Brucepasteria parasyntrophica and Teretinema zuelzerae.</title>
        <authorList>
            <person name="Song Y."/>
            <person name="Brune A."/>
        </authorList>
    </citation>
    <scope>NUCLEOTIDE SEQUENCE</scope>
    <source>
        <strain evidence="10">DSM 1903</strain>
    </source>
</reference>
<feature type="chain" id="PRO_5042046014" description="peptidylprolyl isomerase" evidence="7">
    <location>
        <begin position="24"/>
        <end position="361"/>
    </location>
</feature>
<dbReference type="RefSeq" id="WP_230754621.1">
    <property type="nucleotide sequence ID" value="NZ_JAINWA010000001.1"/>
</dbReference>
<evidence type="ECO:0000256" key="3">
    <source>
        <dbReference type="ARBA" id="ARBA00013194"/>
    </source>
</evidence>
<dbReference type="Gene3D" id="2.40.100.10">
    <property type="entry name" value="Cyclophilin-like"/>
    <property type="match status" value="1"/>
</dbReference>
<dbReference type="PROSITE" id="PS00170">
    <property type="entry name" value="CSA_PPIASE_1"/>
    <property type="match status" value="1"/>
</dbReference>
<comment type="caution">
    <text evidence="10">The sequence shown here is derived from an EMBL/GenBank/DDBJ whole genome shotgun (WGS) entry which is preliminary data.</text>
</comment>
<dbReference type="Gene3D" id="3.10.50.40">
    <property type="match status" value="1"/>
</dbReference>
<dbReference type="Pfam" id="PF00254">
    <property type="entry name" value="FKBP_C"/>
    <property type="match status" value="1"/>
</dbReference>
<dbReference type="PANTHER" id="PTHR45625:SF4">
    <property type="entry name" value="PEPTIDYLPROLYL ISOMERASE DOMAIN AND WD REPEAT-CONTAINING PROTEIN 1"/>
    <property type="match status" value="1"/>
</dbReference>
<dbReference type="Proteomes" id="UP001198163">
    <property type="component" value="Unassembled WGS sequence"/>
</dbReference>
<dbReference type="InterPro" id="IPR002130">
    <property type="entry name" value="Cyclophilin-type_PPIase_dom"/>
</dbReference>
<dbReference type="SUPFAM" id="SSF54534">
    <property type="entry name" value="FKBP-like"/>
    <property type="match status" value="1"/>
</dbReference>
<gene>
    <name evidence="10" type="ORF">K7J14_06785</name>
</gene>
<dbReference type="InterPro" id="IPR029000">
    <property type="entry name" value="Cyclophilin-like_dom_sf"/>
</dbReference>
<feature type="domain" description="PPIase cyclophilin-type" evidence="9">
    <location>
        <begin position="64"/>
        <end position="190"/>
    </location>
</feature>
<feature type="signal peptide" evidence="7">
    <location>
        <begin position="1"/>
        <end position="23"/>
    </location>
</feature>
<dbReference type="PRINTS" id="PR00153">
    <property type="entry name" value="CSAPPISMRASE"/>
</dbReference>
<evidence type="ECO:0000259" key="8">
    <source>
        <dbReference type="PROSITE" id="PS50059"/>
    </source>
</evidence>
<evidence type="ECO:0000256" key="6">
    <source>
        <dbReference type="PROSITE-ProRule" id="PRU00277"/>
    </source>
</evidence>
<protein>
    <recommendedName>
        <fullName evidence="3 6">peptidylprolyl isomerase</fullName>
        <ecNumber evidence="3 6">5.2.1.8</ecNumber>
    </recommendedName>
</protein>
<dbReference type="Pfam" id="PF00160">
    <property type="entry name" value="Pro_isomerase"/>
    <property type="match status" value="1"/>
</dbReference>
<evidence type="ECO:0000259" key="9">
    <source>
        <dbReference type="PROSITE" id="PS50072"/>
    </source>
</evidence>
<evidence type="ECO:0000256" key="2">
    <source>
        <dbReference type="ARBA" id="ARBA00007365"/>
    </source>
</evidence>
<dbReference type="GO" id="GO:0003755">
    <property type="term" value="F:peptidyl-prolyl cis-trans isomerase activity"/>
    <property type="evidence" value="ECO:0007669"/>
    <property type="project" value="UniProtKB-KW"/>
</dbReference>
<dbReference type="EMBL" id="JAINWA010000001">
    <property type="protein sequence ID" value="MCD1654409.1"/>
    <property type="molecule type" value="Genomic_DNA"/>
</dbReference>
<dbReference type="InterPro" id="IPR044666">
    <property type="entry name" value="Cyclophilin_A-like"/>
</dbReference>
<keyword evidence="4 6" id="KW-0697">Rotamase</keyword>
<dbReference type="InterPro" id="IPR046357">
    <property type="entry name" value="PPIase_dom_sf"/>
</dbReference>
<evidence type="ECO:0000256" key="5">
    <source>
        <dbReference type="ARBA" id="ARBA00023235"/>
    </source>
</evidence>
<dbReference type="InterPro" id="IPR001179">
    <property type="entry name" value="PPIase_FKBP_dom"/>
</dbReference>
<organism evidence="10 11">
    <name type="scientific">Teretinema zuelzerae</name>
    <dbReference type="NCBI Taxonomy" id="156"/>
    <lineage>
        <taxon>Bacteria</taxon>
        <taxon>Pseudomonadati</taxon>
        <taxon>Spirochaetota</taxon>
        <taxon>Spirochaetia</taxon>
        <taxon>Spirochaetales</taxon>
        <taxon>Treponemataceae</taxon>
        <taxon>Teretinema</taxon>
    </lineage>
</organism>
<evidence type="ECO:0000256" key="1">
    <source>
        <dbReference type="ARBA" id="ARBA00000971"/>
    </source>
</evidence>
<dbReference type="InterPro" id="IPR020892">
    <property type="entry name" value="Cyclophilin-type_PPIase_CS"/>
</dbReference>
<evidence type="ECO:0000313" key="11">
    <source>
        <dbReference type="Proteomes" id="UP001198163"/>
    </source>
</evidence>
<dbReference type="CDD" id="cd00317">
    <property type="entry name" value="cyclophilin"/>
    <property type="match status" value="1"/>
</dbReference>
<feature type="domain" description="PPIase FKBP-type" evidence="8">
    <location>
        <begin position="274"/>
        <end position="361"/>
    </location>
</feature>
<accession>A0AAE3EJ21</accession>
<keyword evidence="11" id="KW-1185">Reference proteome</keyword>
<evidence type="ECO:0000256" key="7">
    <source>
        <dbReference type="SAM" id="SignalP"/>
    </source>
</evidence>
<evidence type="ECO:0000313" key="10">
    <source>
        <dbReference type="EMBL" id="MCD1654409.1"/>
    </source>
</evidence>
<comment type="similarity">
    <text evidence="2">Belongs to the cyclophilin-type PPIase family.</text>
</comment>
<dbReference type="EC" id="5.2.1.8" evidence="3 6"/>
<keyword evidence="7" id="KW-0732">Signal</keyword>
<dbReference type="PROSITE" id="PS50072">
    <property type="entry name" value="CSA_PPIASE_2"/>
    <property type="match status" value="1"/>
</dbReference>
<dbReference type="SUPFAM" id="SSF50891">
    <property type="entry name" value="Cyclophilin-like"/>
    <property type="match status" value="1"/>
</dbReference>
<evidence type="ECO:0000256" key="4">
    <source>
        <dbReference type="ARBA" id="ARBA00023110"/>
    </source>
</evidence>